<dbReference type="EMBL" id="QDKL01000002">
    <property type="protein sequence ID" value="RZF22176.1"/>
    <property type="molecule type" value="Genomic_DNA"/>
</dbReference>
<keyword evidence="7 8" id="KW-0804">Transcription</keyword>
<keyword evidence="4 8" id="KW-0067">ATP-binding</keyword>
<dbReference type="Pfam" id="PF03477">
    <property type="entry name" value="ATP-cone"/>
    <property type="match status" value="1"/>
</dbReference>
<dbReference type="PROSITE" id="PS51161">
    <property type="entry name" value="ATP_CONE"/>
    <property type="match status" value="1"/>
</dbReference>
<keyword evidence="2 8" id="KW-0547">Nucleotide-binding</keyword>
<sequence>MYCPNCQTPNTKVIDSRHLSDGLAVRRRRSCPKCDFRYTTYEKLQLQVPAIVKNDKRREPYNREKISKGINKACQKRPLTTAQINRLIDDVEMTLSQKNNTEVVAKVVGEVVMEKLYELDPVAYVRYASFYWNFNDIDGFIESLQKSIGQFTNIKEKIFINKDILSEKPSIQ</sequence>
<dbReference type="Proteomes" id="UP000443582">
    <property type="component" value="Unassembled WGS sequence"/>
</dbReference>
<evidence type="ECO:0000256" key="2">
    <source>
        <dbReference type="ARBA" id="ARBA00022741"/>
    </source>
</evidence>
<evidence type="ECO:0000256" key="3">
    <source>
        <dbReference type="ARBA" id="ARBA00022771"/>
    </source>
</evidence>
<comment type="function">
    <text evidence="8">Negatively regulates transcription of bacterial ribonucleotide reductase nrd genes and operons by binding to NrdR-boxes.</text>
</comment>
<evidence type="ECO:0000256" key="5">
    <source>
        <dbReference type="ARBA" id="ARBA00023015"/>
    </source>
</evidence>
<evidence type="ECO:0000256" key="1">
    <source>
        <dbReference type="ARBA" id="ARBA00022491"/>
    </source>
</evidence>
<evidence type="ECO:0000313" key="10">
    <source>
        <dbReference type="EMBL" id="RZF22176.1"/>
    </source>
</evidence>
<comment type="caution">
    <text evidence="10">The sequence shown here is derived from an EMBL/GenBank/DDBJ whole genome shotgun (WGS) entry which is preliminary data.</text>
</comment>
<evidence type="ECO:0000313" key="11">
    <source>
        <dbReference type="Proteomes" id="UP000443582"/>
    </source>
</evidence>
<feature type="zinc finger region" evidence="8">
    <location>
        <begin position="3"/>
        <end position="34"/>
    </location>
</feature>
<dbReference type="PANTHER" id="PTHR30455">
    <property type="entry name" value="TRANSCRIPTIONAL REPRESSOR NRDR"/>
    <property type="match status" value="1"/>
</dbReference>
<dbReference type="Pfam" id="PF22811">
    <property type="entry name" value="Zn_ribbon_NrdR"/>
    <property type="match status" value="1"/>
</dbReference>
<dbReference type="InterPro" id="IPR055173">
    <property type="entry name" value="NrdR-like_N"/>
</dbReference>
<name>A0ABY0IGV0_9BACT</name>
<organism evidence="10 11">
    <name type="scientific">Halobacteriovorax vibrionivorans</name>
    <dbReference type="NCBI Taxonomy" id="2152716"/>
    <lineage>
        <taxon>Bacteria</taxon>
        <taxon>Pseudomonadati</taxon>
        <taxon>Bdellovibrionota</taxon>
        <taxon>Bacteriovoracia</taxon>
        <taxon>Bacteriovoracales</taxon>
        <taxon>Halobacteriovoraceae</taxon>
        <taxon>Halobacteriovorax</taxon>
    </lineage>
</organism>
<keyword evidence="8" id="KW-0479">Metal-binding</keyword>
<feature type="domain" description="ATP-cone" evidence="9">
    <location>
        <begin position="49"/>
        <end position="139"/>
    </location>
</feature>
<dbReference type="InterPro" id="IPR005144">
    <property type="entry name" value="ATP-cone_dom"/>
</dbReference>
<keyword evidence="8" id="KW-0862">Zinc</keyword>
<comment type="cofactor">
    <cofactor evidence="8">
        <name>Zn(2+)</name>
        <dbReference type="ChEBI" id="CHEBI:29105"/>
    </cofactor>
    <text evidence="8">Binds 1 zinc ion.</text>
</comment>
<keyword evidence="6 8" id="KW-0238">DNA-binding</keyword>
<evidence type="ECO:0000259" key="9">
    <source>
        <dbReference type="PROSITE" id="PS51161"/>
    </source>
</evidence>
<comment type="similarity">
    <text evidence="8">Belongs to the NrdR family.</text>
</comment>
<keyword evidence="3 8" id="KW-0863">Zinc-finger</keyword>
<keyword evidence="5 8" id="KW-0805">Transcription regulation</keyword>
<reference evidence="11" key="1">
    <citation type="journal article" date="2019" name="Int. J. Syst. Evol. Microbiol.">
        <title>Halobacteriovorax valvorus sp. nov., a novel prokaryotic predator isolated from coastal seawater of China.</title>
        <authorList>
            <person name="Chen M.-X."/>
        </authorList>
    </citation>
    <scope>NUCLEOTIDE SEQUENCE [LARGE SCALE GENOMIC DNA]</scope>
    <source>
        <strain evidence="11">BL9</strain>
    </source>
</reference>
<accession>A0ABY0IGV0</accession>
<gene>
    <name evidence="8 10" type="primary">nrdR</name>
    <name evidence="10" type="ORF">DAY19_09660</name>
</gene>
<evidence type="ECO:0000256" key="7">
    <source>
        <dbReference type="ARBA" id="ARBA00023163"/>
    </source>
</evidence>
<dbReference type="NCBIfam" id="TIGR00244">
    <property type="entry name" value="transcriptional regulator NrdR"/>
    <property type="match status" value="1"/>
</dbReference>
<protein>
    <recommendedName>
        <fullName evidence="8">Transcriptional repressor NrdR</fullName>
    </recommendedName>
</protein>
<dbReference type="PANTHER" id="PTHR30455:SF2">
    <property type="entry name" value="TRANSCRIPTIONAL REPRESSOR NRDR"/>
    <property type="match status" value="1"/>
</dbReference>
<evidence type="ECO:0000256" key="6">
    <source>
        <dbReference type="ARBA" id="ARBA00023125"/>
    </source>
</evidence>
<dbReference type="HAMAP" id="MF_00440">
    <property type="entry name" value="NrdR"/>
    <property type="match status" value="1"/>
</dbReference>
<keyword evidence="1 8" id="KW-0678">Repressor</keyword>
<evidence type="ECO:0000256" key="4">
    <source>
        <dbReference type="ARBA" id="ARBA00022840"/>
    </source>
</evidence>
<keyword evidence="11" id="KW-1185">Reference proteome</keyword>
<dbReference type="InterPro" id="IPR003796">
    <property type="entry name" value="RNR_NrdR-like"/>
</dbReference>
<proteinExistence type="inferred from homology"/>
<evidence type="ECO:0000256" key="8">
    <source>
        <dbReference type="HAMAP-Rule" id="MF_00440"/>
    </source>
</evidence>